<dbReference type="GO" id="GO:0051287">
    <property type="term" value="F:NAD binding"/>
    <property type="evidence" value="ECO:0007669"/>
    <property type="project" value="UniProtKB-UniRule"/>
</dbReference>
<keyword evidence="1 5" id="KW-0028">Amino-acid biosynthesis</keyword>
<dbReference type="Pfam" id="PF26558">
    <property type="entry name" value="DHQS_2nd"/>
    <property type="match status" value="1"/>
</dbReference>
<dbReference type="EC" id="1.4.1.24" evidence="5"/>
<dbReference type="PIRSF" id="PIRSF006655">
    <property type="entry name" value="DHQ_synth"/>
    <property type="match status" value="1"/>
</dbReference>
<gene>
    <name evidence="5" type="primary">aroB'</name>
    <name evidence="8" type="ORF">EF806_00880</name>
</gene>
<evidence type="ECO:0000259" key="6">
    <source>
        <dbReference type="Pfam" id="PF01959"/>
    </source>
</evidence>
<dbReference type="InterPro" id="IPR030960">
    <property type="entry name" value="DHQS/DOIS_N"/>
</dbReference>
<keyword evidence="8" id="KW-0456">Lyase</keyword>
<proteinExistence type="inferred from homology"/>
<evidence type="ECO:0000256" key="3">
    <source>
        <dbReference type="ARBA" id="ARBA00023027"/>
    </source>
</evidence>
<dbReference type="GO" id="GO:0003856">
    <property type="term" value="F:3-dehydroquinate synthase activity"/>
    <property type="evidence" value="ECO:0007669"/>
    <property type="project" value="InterPro"/>
</dbReference>
<evidence type="ECO:0000313" key="9">
    <source>
        <dbReference type="Proteomes" id="UP000317158"/>
    </source>
</evidence>
<dbReference type="Pfam" id="PF01959">
    <property type="entry name" value="DHQS"/>
    <property type="match status" value="1"/>
</dbReference>
<dbReference type="EMBL" id="RXIF01000002">
    <property type="protein sequence ID" value="RZN65478.1"/>
    <property type="molecule type" value="Genomic_DNA"/>
</dbReference>
<comment type="similarity">
    <text evidence="5">Belongs to the archaeal-type DHQ synthase family.</text>
</comment>
<organism evidence="8 9">
    <name type="scientific">Methanoliparum thermophilum</name>
    <dbReference type="NCBI Taxonomy" id="2491083"/>
    <lineage>
        <taxon>Archaea</taxon>
        <taxon>Methanobacteriati</taxon>
        <taxon>Methanobacteriota</taxon>
        <taxon>Candidatus Methanoliparia</taxon>
        <taxon>Candidatus Methanoliparales</taxon>
        <taxon>Candidatus Methanoliparaceae</taxon>
        <taxon>Candidatus Methanoliparum</taxon>
    </lineage>
</organism>
<evidence type="ECO:0000313" key="8">
    <source>
        <dbReference type="EMBL" id="RZN65478.1"/>
    </source>
</evidence>
<feature type="domain" description="3-dehydroquinate synthase C-terminal" evidence="7">
    <location>
        <begin position="198"/>
        <end position="372"/>
    </location>
</feature>
<dbReference type="GO" id="GO:0009073">
    <property type="term" value="P:aromatic amino acid family biosynthetic process"/>
    <property type="evidence" value="ECO:0007669"/>
    <property type="project" value="UniProtKB-UniRule"/>
</dbReference>
<comment type="caution">
    <text evidence="8">The sequence shown here is derived from an EMBL/GenBank/DDBJ whole genome shotgun (WGS) entry which is preliminary data.</text>
</comment>
<comment type="catalytic activity">
    <reaction evidence="5">
        <text>2-amino-2,3,7-trideoxy-D-lyxo-hept-6-ulosonate + NAD(+) + H2O = 3-dehydroquinate + NH4(+) + NADH + H(+)</text>
        <dbReference type="Rhea" id="RHEA:25956"/>
        <dbReference type="ChEBI" id="CHEBI:15377"/>
        <dbReference type="ChEBI" id="CHEBI:15378"/>
        <dbReference type="ChEBI" id="CHEBI:28938"/>
        <dbReference type="ChEBI" id="CHEBI:32364"/>
        <dbReference type="ChEBI" id="CHEBI:57540"/>
        <dbReference type="ChEBI" id="CHEBI:57945"/>
        <dbReference type="ChEBI" id="CHEBI:58859"/>
        <dbReference type="EC" id="1.4.1.24"/>
    </reaction>
</comment>
<evidence type="ECO:0000256" key="4">
    <source>
        <dbReference type="ARBA" id="ARBA00023141"/>
    </source>
</evidence>
<dbReference type="HAMAP" id="MF_01244">
    <property type="entry name" value="Arch_DHQ_synthase"/>
    <property type="match status" value="1"/>
</dbReference>
<dbReference type="PANTHER" id="PTHR33563:SF1">
    <property type="entry name" value="3-DEHYDROQUINATE SYNTHASE"/>
    <property type="match status" value="1"/>
</dbReference>
<dbReference type="GO" id="GO:0102042">
    <property type="term" value="F:dehydroquinate synthase activity"/>
    <property type="evidence" value="ECO:0007669"/>
    <property type="project" value="UniProtKB-EC"/>
</dbReference>
<dbReference type="GO" id="GO:0008652">
    <property type="term" value="P:amino acid biosynthetic process"/>
    <property type="evidence" value="ECO:0007669"/>
    <property type="project" value="UniProtKB-KW"/>
</dbReference>
<sequence>MQRKELWVEIDQKNKKDLIVDCLELGVDTILTDDIELAKTIGNIRIANYNDGDIVIVGRGSEGDGTKPLPKDLSDSMDLKKIEDIKKKDKIIAYYICILNKEYEERAVELGRLCDYLIVIGRDWKIVPTENIITGLQNAKTKIIMGVETVEDAKVAFETMEKGVDGVLLSLKDKTDRNMIKSVSDLRERSFSIKLEPVKVVKVSKVGMGDRVCIDTCSIMNEGEGMLIGSFSSGFFLVQAEVNESEYVSSRPFRVNAGAIHSYVMNGERTNYLSELKGGDEVLIVSSNGSIKKAVIGRVKIEKRPLILISAEKDGNGKIEVILQNAETVNLVKSDGKPISVSQIKEEDEVLAYLTKKGRHFGSEIEEFIIER</sequence>
<evidence type="ECO:0000259" key="7">
    <source>
        <dbReference type="Pfam" id="PF26558"/>
    </source>
</evidence>
<evidence type="ECO:0000256" key="1">
    <source>
        <dbReference type="ARBA" id="ARBA00022605"/>
    </source>
</evidence>
<keyword evidence="2 5" id="KW-0560">Oxidoreductase</keyword>
<dbReference type="AlphaFoldDB" id="A0A520KTT1"/>
<reference evidence="8 9" key="1">
    <citation type="journal article" date="2019" name="Nat. Microbiol.">
        <title>Wide diversity of methane and short-chain alkane metabolisms in uncultured archaea.</title>
        <authorList>
            <person name="Borrel G."/>
            <person name="Adam P.S."/>
            <person name="McKay L.J."/>
            <person name="Chen L.X."/>
            <person name="Sierra-Garcia I.N."/>
            <person name="Sieber C.M."/>
            <person name="Letourneur Q."/>
            <person name="Ghozlane A."/>
            <person name="Andersen G.L."/>
            <person name="Li W.J."/>
            <person name="Hallam S.J."/>
            <person name="Muyzer G."/>
            <person name="de Oliveira V.M."/>
            <person name="Inskeep W.P."/>
            <person name="Banfield J.F."/>
            <person name="Gribaldo S."/>
        </authorList>
    </citation>
    <scope>NUCLEOTIDE SEQUENCE [LARGE SCALE GENOMIC DNA]</scope>
    <source>
        <strain evidence="8">NM1a</strain>
    </source>
</reference>
<comment type="function">
    <text evidence="5">Catalyzes the oxidative deamination and cyclization of 2-amino-3,7-dideoxy-D-threo-hept-6-ulosonic acid (ADH) to yield 3-dehydroquinate (DHQ), which is fed into the canonical shikimic pathway of aromatic amino acid biosynthesis.</text>
</comment>
<feature type="domain" description="3-dehydroquinate synthase N-terminal" evidence="6">
    <location>
        <begin position="4"/>
        <end position="176"/>
    </location>
</feature>
<dbReference type="InterPro" id="IPR056179">
    <property type="entry name" value="DHQS_C"/>
</dbReference>
<keyword evidence="3 5" id="KW-0520">NAD</keyword>
<dbReference type="PANTHER" id="PTHR33563">
    <property type="match status" value="1"/>
</dbReference>
<protein>
    <recommendedName>
        <fullName evidence="5">3-dehydroquinate synthase</fullName>
        <shortName evidence="5">DHQ synthase</shortName>
        <ecNumber evidence="5">1.4.1.24</ecNumber>
    </recommendedName>
    <alternativeName>
        <fullName evidence="5">3-dehydroquinate synthase II</fullName>
    </alternativeName>
</protein>
<keyword evidence="4 5" id="KW-0057">Aromatic amino acid biosynthesis</keyword>
<accession>A0A520KTT1</accession>
<evidence type="ECO:0000256" key="2">
    <source>
        <dbReference type="ARBA" id="ARBA00023002"/>
    </source>
</evidence>
<evidence type="ECO:0000256" key="5">
    <source>
        <dbReference type="HAMAP-Rule" id="MF_01244"/>
    </source>
</evidence>
<name>A0A520KTT1_METT2</name>
<dbReference type="Proteomes" id="UP000317158">
    <property type="component" value="Unassembled WGS sequence"/>
</dbReference>
<dbReference type="InterPro" id="IPR002812">
    <property type="entry name" value="DHQS"/>
</dbReference>